<dbReference type="PANTHER" id="PTHR46208">
    <property type="entry name" value="MITOCHONDRIAL IMPORT RECEPTOR SUBUNIT TOM70"/>
    <property type="match status" value="1"/>
</dbReference>
<evidence type="ECO:0000256" key="3">
    <source>
        <dbReference type="ARBA" id="ARBA00022737"/>
    </source>
</evidence>
<dbReference type="InterPro" id="IPR019734">
    <property type="entry name" value="TPR_rpt"/>
</dbReference>
<gene>
    <name evidence="9" type="ORF">SJ2017_1028</name>
</gene>
<reference evidence="9 10" key="1">
    <citation type="submission" date="2017-03" db="EMBL/GenBank/DDBJ databases">
        <title>Genome sequencing of Shewanella japonica KCTC 22435.</title>
        <authorList>
            <person name="Kim K.M."/>
        </authorList>
    </citation>
    <scope>NUCLEOTIDE SEQUENCE [LARGE SCALE GENOMIC DNA]</scope>
    <source>
        <strain evidence="9 10">KCTC 22435</strain>
    </source>
</reference>
<dbReference type="SUPFAM" id="SSF48452">
    <property type="entry name" value="TPR-like"/>
    <property type="match status" value="1"/>
</dbReference>
<dbReference type="InterPro" id="IPR011990">
    <property type="entry name" value="TPR-like_helical_dom_sf"/>
</dbReference>
<keyword evidence="10" id="KW-1185">Reference proteome</keyword>
<dbReference type="Proteomes" id="UP000191820">
    <property type="component" value="Chromosome"/>
</dbReference>
<evidence type="ECO:0000256" key="4">
    <source>
        <dbReference type="ARBA" id="ARBA00022803"/>
    </source>
</evidence>
<keyword evidence="4" id="KW-0802">TPR repeat</keyword>
<dbReference type="Pfam" id="PF13432">
    <property type="entry name" value="TPR_16"/>
    <property type="match status" value="2"/>
</dbReference>
<evidence type="ECO:0000256" key="7">
    <source>
        <dbReference type="ARBA" id="ARBA00038030"/>
    </source>
</evidence>
<evidence type="ECO:0000256" key="6">
    <source>
        <dbReference type="ARBA" id="ARBA00023136"/>
    </source>
</evidence>
<comment type="similarity">
    <text evidence="7">Belongs to the Tom70 family.</text>
</comment>
<evidence type="ECO:0000256" key="1">
    <source>
        <dbReference type="ARBA" id="ARBA00004167"/>
    </source>
</evidence>
<feature type="chain" id="PRO_5047085022" description="Tetratricopeptide repeat protein" evidence="8">
    <location>
        <begin position="38"/>
        <end position="261"/>
    </location>
</feature>
<protein>
    <recommendedName>
        <fullName evidence="11">Tetratricopeptide repeat protein</fullName>
    </recommendedName>
</protein>
<dbReference type="Gene3D" id="1.25.40.10">
    <property type="entry name" value="Tetratricopeptide repeat domain"/>
    <property type="match status" value="1"/>
</dbReference>
<sequence>MMLLKRFIKAPLICMTRKSLWLSFFALIQGCSNTQVAESQNDNITELESDSAALVELVDTTNGAQASIESSLQTSSATSQVNAYEAEAKQKLANVPTSVLEQYQQAIALMKQQEWQQADAMFSVIINAEPQLSGAYVNQAIIALNQNQLDKANGHLANAISANPTNPYAHQIKANIAKTQGKFEQAEQGYLTALEIWPNYPEAQVNLAVLLELYRGKLLDARHYYQSYLRLKPDDQLAQRWLAGLEIKIQRAGLTLPEGES</sequence>
<keyword evidence="8" id="KW-0732">Signal</keyword>
<dbReference type="EMBL" id="CP020472">
    <property type="protein sequence ID" value="ARD21359.1"/>
    <property type="molecule type" value="Genomic_DNA"/>
</dbReference>
<evidence type="ECO:0000313" key="10">
    <source>
        <dbReference type="Proteomes" id="UP000191820"/>
    </source>
</evidence>
<comment type="subcellular location">
    <subcellularLocation>
        <location evidence="1">Membrane</location>
        <topology evidence="1">Single-pass membrane protein</topology>
    </subcellularLocation>
</comment>
<organism evidence="9 10">
    <name type="scientific">Shewanella japonica</name>
    <dbReference type="NCBI Taxonomy" id="93973"/>
    <lineage>
        <taxon>Bacteria</taxon>
        <taxon>Pseudomonadati</taxon>
        <taxon>Pseudomonadota</taxon>
        <taxon>Gammaproteobacteria</taxon>
        <taxon>Alteromonadales</taxon>
        <taxon>Shewanellaceae</taxon>
        <taxon>Shewanella</taxon>
    </lineage>
</organism>
<evidence type="ECO:0000256" key="5">
    <source>
        <dbReference type="ARBA" id="ARBA00022989"/>
    </source>
</evidence>
<dbReference type="RefSeq" id="WP_080915103.1">
    <property type="nucleotide sequence ID" value="NZ_CP020472.1"/>
</dbReference>
<dbReference type="SMART" id="SM00028">
    <property type="entry name" value="TPR"/>
    <property type="match status" value="4"/>
</dbReference>
<name>A0ABN4YER9_9GAMM</name>
<proteinExistence type="inferred from homology"/>
<evidence type="ECO:0000256" key="2">
    <source>
        <dbReference type="ARBA" id="ARBA00022692"/>
    </source>
</evidence>
<dbReference type="PROSITE" id="PS51257">
    <property type="entry name" value="PROKAR_LIPOPROTEIN"/>
    <property type="match status" value="1"/>
</dbReference>
<feature type="signal peptide" evidence="8">
    <location>
        <begin position="1"/>
        <end position="37"/>
    </location>
</feature>
<dbReference type="PANTHER" id="PTHR46208:SF1">
    <property type="entry name" value="MITOCHONDRIAL IMPORT RECEPTOR SUBUNIT TOM70"/>
    <property type="match status" value="1"/>
</dbReference>
<evidence type="ECO:0000256" key="8">
    <source>
        <dbReference type="SAM" id="SignalP"/>
    </source>
</evidence>
<evidence type="ECO:0008006" key="11">
    <source>
        <dbReference type="Google" id="ProtNLM"/>
    </source>
</evidence>
<keyword evidence="3" id="KW-0677">Repeat</keyword>
<evidence type="ECO:0000313" key="9">
    <source>
        <dbReference type="EMBL" id="ARD21359.1"/>
    </source>
</evidence>
<accession>A0ABN4YER9</accession>
<keyword evidence="5" id="KW-1133">Transmembrane helix</keyword>
<keyword evidence="6" id="KW-0472">Membrane</keyword>
<keyword evidence="2" id="KW-0812">Transmembrane</keyword>